<dbReference type="KEGG" id="pyg:AWM70_02800"/>
<dbReference type="RefSeq" id="WP_068694174.1">
    <property type="nucleotide sequence ID" value="NZ_CP014167.1"/>
</dbReference>
<reference evidence="1 2" key="1">
    <citation type="submission" date="2016-01" db="EMBL/GenBank/DDBJ databases">
        <title>Complete Genome Sequence of Paenibacillus yonginensis DCY84, a novel Plant Growth-Promoting Bacteria with Elicitation of Induced Systemic Resistance.</title>
        <authorList>
            <person name="Kim Y.J."/>
            <person name="Yang D.C."/>
            <person name="Sukweenadhi J."/>
        </authorList>
    </citation>
    <scope>NUCLEOTIDE SEQUENCE [LARGE SCALE GENOMIC DNA]</scope>
    <source>
        <strain evidence="1 2">DCY84</strain>
    </source>
</reference>
<evidence type="ECO:0000313" key="2">
    <source>
        <dbReference type="Proteomes" id="UP000092573"/>
    </source>
</evidence>
<dbReference type="Gene3D" id="1.20.1260.10">
    <property type="match status" value="1"/>
</dbReference>
<keyword evidence="2" id="KW-1185">Reference proteome</keyword>
<dbReference type="EMBL" id="CP014167">
    <property type="protein sequence ID" value="ANS73637.1"/>
    <property type="molecule type" value="Genomic_DNA"/>
</dbReference>
<gene>
    <name evidence="1" type="ORF">AWM70_02800</name>
</gene>
<accession>A0A1B1MWW2</accession>
<protein>
    <recommendedName>
        <fullName evidence="3">Spore coat protein</fullName>
    </recommendedName>
</protein>
<dbReference type="InterPro" id="IPR012347">
    <property type="entry name" value="Ferritin-like"/>
</dbReference>
<sequence>MNNQQMQALTCKELEYISDCISNESMQIKLCSTIAAQTQNQSIRQACQQYVQTHEQHMQMLADCLRQHEQLAPAQLQ</sequence>
<dbReference type="STRING" id="1462996.AWM70_02800"/>
<proteinExistence type="predicted"/>
<name>A0A1B1MWW2_9BACL</name>
<evidence type="ECO:0000313" key="1">
    <source>
        <dbReference type="EMBL" id="ANS73637.1"/>
    </source>
</evidence>
<dbReference type="AlphaFoldDB" id="A0A1B1MWW2"/>
<organism evidence="1 2">
    <name type="scientific">Paenibacillus yonginensis</name>
    <dbReference type="NCBI Taxonomy" id="1462996"/>
    <lineage>
        <taxon>Bacteria</taxon>
        <taxon>Bacillati</taxon>
        <taxon>Bacillota</taxon>
        <taxon>Bacilli</taxon>
        <taxon>Bacillales</taxon>
        <taxon>Paenibacillaceae</taxon>
        <taxon>Paenibacillus</taxon>
    </lineage>
</organism>
<dbReference type="Proteomes" id="UP000092573">
    <property type="component" value="Chromosome"/>
</dbReference>
<dbReference type="OrthoDB" id="2382349at2"/>
<evidence type="ECO:0008006" key="3">
    <source>
        <dbReference type="Google" id="ProtNLM"/>
    </source>
</evidence>